<protein>
    <submittedName>
        <fullName evidence="2">Adenylate/guanylate cyclase domain-containing protein</fullName>
    </submittedName>
</protein>
<dbReference type="SUPFAM" id="SSF48452">
    <property type="entry name" value="TPR-like"/>
    <property type="match status" value="1"/>
</dbReference>
<gene>
    <name evidence="2" type="ORF">JI746_16565</name>
</gene>
<dbReference type="SUPFAM" id="SSF55073">
    <property type="entry name" value="Nucleotide cyclase"/>
    <property type="match status" value="1"/>
</dbReference>
<feature type="domain" description="Guanylate cyclase" evidence="1">
    <location>
        <begin position="13"/>
        <end position="127"/>
    </location>
</feature>
<organism evidence="2 3">
    <name type="scientific">Ramlibacter alkalitolerans</name>
    <dbReference type="NCBI Taxonomy" id="2039631"/>
    <lineage>
        <taxon>Bacteria</taxon>
        <taxon>Pseudomonadati</taxon>
        <taxon>Pseudomonadota</taxon>
        <taxon>Betaproteobacteria</taxon>
        <taxon>Burkholderiales</taxon>
        <taxon>Comamonadaceae</taxon>
        <taxon>Ramlibacter</taxon>
    </lineage>
</organism>
<dbReference type="RefSeq" id="WP_201691030.1">
    <property type="nucleotide sequence ID" value="NZ_JAEQND010000009.1"/>
</dbReference>
<keyword evidence="3" id="KW-1185">Reference proteome</keyword>
<evidence type="ECO:0000313" key="3">
    <source>
        <dbReference type="Proteomes" id="UP000622707"/>
    </source>
</evidence>
<dbReference type="Pfam" id="PF00211">
    <property type="entry name" value="Guanylate_cyc"/>
    <property type="match status" value="1"/>
</dbReference>
<dbReference type="PANTHER" id="PTHR43081:SF19">
    <property type="entry name" value="PH-SENSITIVE ADENYLATE CYCLASE RV1264"/>
    <property type="match status" value="1"/>
</dbReference>
<evidence type="ECO:0000313" key="2">
    <source>
        <dbReference type="EMBL" id="MBL0426727.1"/>
    </source>
</evidence>
<reference evidence="2 3" key="1">
    <citation type="journal article" date="2017" name="Int. J. Syst. Evol. Microbiol.">
        <title>Ramlibacter alkalitolerans sp. nov., alkali-tolerant bacterium isolated from soil of ginseng.</title>
        <authorList>
            <person name="Lee D.H."/>
            <person name="Cha C.J."/>
        </authorList>
    </citation>
    <scope>NUCLEOTIDE SEQUENCE [LARGE SCALE GENOMIC DNA]</scope>
    <source>
        <strain evidence="2 3">KACC 19305</strain>
    </source>
</reference>
<dbReference type="PANTHER" id="PTHR43081">
    <property type="entry name" value="ADENYLATE CYCLASE, TERMINAL-DIFFERENTIATION SPECIFIC-RELATED"/>
    <property type="match status" value="1"/>
</dbReference>
<dbReference type="PROSITE" id="PS50125">
    <property type="entry name" value="GUANYLATE_CYCLASE_2"/>
    <property type="match status" value="1"/>
</dbReference>
<dbReference type="Proteomes" id="UP000622707">
    <property type="component" value="Unassembled WGS sequence"/>
</dbReference>
<dbReference type="EMBL" id="JAEQND010000009">
    <property type="protein sequence ID" value="MBL0426727.1"/>
    <property type="molecule type" value="Genomic_DNA"/>
</dbReference>
<dbReference type="InterPro" id="IPR029787">
    <property type="entry name" value="Nucleotide_cyclase"/>
</dbReference>
<dbReference type="Gene3D" id="3.30.70.1230">
    <property type="entry name" value="Nucleotide cyclase"/>
    <property type="match status" value="1"/>
</dbReference>
<sequence>MTDAPRLTRTTKIIAVADVVESVRLMEQDEQEFIARWQGFVGFVQQRLAAEGGRIHKSLGDGLMLEFSDAQGCIRCALAMRAWFAESNERLPPEDQVQLRIGAHLADYVADAYDIYGTDVNLAARIASLAGPGEIVISAALREHLGAPAGLVLQDLGTCHLKHVREPVHAFRIGEAGEAPVMPLRRLATHSLRPTVAVLPFGMESPTAQGLTGEALADDIVAALAGSEHLQVVSRLSTAQFGGGKADLAELRRNLGAHYVLDGRARGPAADLSLYIELADAVSGHVAWAQTFHGPLRGADLGEGRLMRQVVAAVHSAVLRHALDRSREAVLPALDGHTLLLSSIGLMHRLAPADMDRARTMLDHLVERGRGQLAPHAWLAHLHVLRLRQAGAGPAGSDGQAARQHAAAALRCDPGSVRALAVQGQAWLHAAQDAEAAQECYAQALCGRPDDALALVLQAELRALQGLGAAAQELAARAMACLPLEPMLPLFEGVVALAALVAGDAAGALASARRAVERNPQYLPALRTLVVAQVLDGRLVEAHRTAARLAAREADWGASACVPPLPAFSSVAAQYAEALQRAGRPPP</sequence>
<dbReference type="InterPro" id="IPR011990">
    <property type="entry name" value="TPR-like_helical_dom_sf"/>
</dbReference>
<comment type="caution">
    <text evidence="2">The sequence shown here is derived from an EMBL/GenBank/DDBJ whole genome shotgun (WGS) entry which is preliminary data.</text>
</comment>
<accession>A0ABS1JR51</accession>
<evidence type="ECO:0000259" key="1">
    <source>
        <dbReference type="PROSITE" id="PS50125"/>
    </source>
</evidence>
<name>A0ABS1JR51_9BURK</name>
<dbReference type="InterPro" id="IPR050697">
    <property type="entry name" value="Adenylyl/Guanylyl_Cyclase_3/4"/>
</dbReference>
<dbReference type="InterPro" id="IPR001054">
    <property type="entry name" value="A/G_cyclase"/>
</dbReference>
<proteinExistence type="predicted"/>
<dbReference type="CDD" id="cd07302">
    <property type="entry name" value="CHD"/>
    <property type="match status" value="1"/>
</dbReference>
<dbReference type="Gene3D" id="1.25.40.10">
    <property type="entry name" value="Tetratricopeptide repeat domain"/>
    <property type="match status" value="1"/>
</dbReference>